<dbReference type="GO" id="GO:0030154">
    <property type="term" value="P:cell differentiation"/>
    <property type="evidence" value="ECO:0007669"/>
    <property type="project" value="UniProtKB-ARBA"/>
</dbReference>
<dbReference type="SMART" id="SM00333">
    <property type="entry name" value="TUDOR"/>
    <property type="match status" value="1"/>
</dbReference>
<dbReference type="EMBL" id="GAKP01009386">
    <property type="protein sequence ID" value="JAC49566.1"/>
    <property type="molecule type" value="Transcribed_RNA"/>
</dbReference>
<accession>A0A034W1W4</accession>
<dbReference type="Gene3D" id="3.30.420.610">
    <property type="entry name" value="LOTUS domain-like"/>
    <property type="match status" value="1"/>
</dbReference>
<dbReference type="PROSITE" id="PS51644">
    <property type="entry name" value="HTH_OST"/>
    <property type="match status" value="1"/>
</dbReference>
<name>A0A034W1W4_BACDO</name>
<evidence type="ECO:0000259" key="5">
    <source>
        <dbReference type="PROSITE" id="PS50304"/>
    </source>
</evidence>
<dbReference type="Gene3D" id="2.30.30.140">
    <property type="match status" value="1"/>
</dbReference>
<keyword evidence="4" id="KW-0744">Spermatogenesis</keyword>
<dbReference type="InterPro" id="IPR035437">
    <property type="entry name" value="SNase_OB-fold_sf"/>
</dbReference>
<keyword evidence="4" id="KW-0221">Differentiation</keyword>
<dbReference type="PROSITE" id="PS50304">
    <property type="entry name" value="TUDOR"/>
    <property type="match status" value="1"/>
</dbReference>
<evidence type="ECO:0000256" key="1">
    <source>
        <dbReference type="ARBA" id="ARBA00004496"/>
    </source>
</evidence>
<evidence type="ECO:0000256" key="3">
    <source>
        <dbReference type="ARBA" id="ARBA00022737"/>
    </source>
</evidence>
<proteinExistence type="predicted"/>
<dbReference type="SUPFAM" id="SSF63748">
    <property type="entry name" value="Tudor/PWWP/MBT"/>
    <property type="match status" value="1"/>
</dbReference>
<dbReference type="OrthoDB" id="10034606at2759"/>
<comment type="subcellular location">
    <subcellularLocation>
        <location evidence="1">Cytoplasm</location>
    </subcellularLocation>
</comment>
<dbReference type="CDD" id="cd09972">
    <property type="entry name" value="LOTUS_TDRD_OSKAR"/>
    <property type="match status" value="1"/>
</dbReference>
<dbReference type="AlphaFoldDB" id="A0A034W1W4"/>
<dbReference type="InterPro" id="IPR050621">
    <property type="entry name" value="Tudor_domain_containing"/>
</dbReference>
<gene>
    <name evidence="7" type="primary">TDRD5</name>
</gene>
<feature type="non-terminal residue" evidence="7">
    <location>
        <position position="1"/>
    </location>
</feature>
<feature type="domain" description="HTH OST-type" evidence="6">
    <location>
        <begin position="24"/>
        <end position="98"/>
    </location>
</feature>
<dbReference type="InterPro" id="IPR025605">
    <property type="entry name" value="OST-HTH/LOTUS_dom"/>
</dbReference>
<dbReference type="InterPro" id="IPR002999">
    <property type="entry name" value="Tudor"/>
</dbReference>
<keyword evidence="3" id="KW-0677">Repeat</keyword>
<keyword evidence="2" id="KW-0963">Cytoplasm</keyword>
<dbReference type="Gene3D" id="2.40.50.90">
    <property type="match status" value="1"/>
</dbReference>
<evidence type="ECO:0000256" key="2">
    <source>
        <dbReference type="ARBA" id="ARBA00022490"/>
    </source>
</evidence>
<dbReference type="PANTHER" id="PTHR22948:SF76">
    <property type="entry name" value="FI20010P1-RELATED"/>
    <property type="match status" value="1"/>
</dbReference>
<protein>
    <submittedName>
        <fullName evidence="7">Tudor domain-containing protein 5</fullName>
    </submittedName>
</protein>
<dbReference type="GO" id="GO:0007283">
    <property type="term" value="P:spermatogenesis"/>
    <property type="evidence" value="ECO:0007669"/>
    <property type="project" value="UniProtKB-KW"/>
</dbReference>
<dbReference type="PANTHER" id="PTHR22948">
    <property type="entry name" value="TUDOR DOMAIN CONTAINING PROTEIN"/>
    <property type="match status" value="1"/>
</dbReference>
<evidence type="ECO:0000259" key="6">
    <source>
        <dbReference type="PROSITE" id="PS51644"/>
    </source>
</evidence>
<dbReference type="Pfam" id="PF00567">
    <property type="entry name" value="TUDOR"/>
    <property type="match status" value="1"/>
</dbReference>
<evidence type="ECO:0000313" key="7">
    <source>
        <dbReference type="EMBL" id="JAC49566.1"/>
    </source>
</evidence>
<organism evidence="7">
    <name type="scientific">Bactrocera dorsalis</name>
    <name type="common">Oriental fruit fly</name>
    <name type="synonym">Dacus dorsalis</name>
    <dbReference type="NCBI Taxonomy" id="27457"/>
    <lineage>
        <taxon>Eukaryota</taxon>
        <taxon>Metazoa</taxon>
        <taxon>Ecdysozoa</taxon>
        <taxon>Arthropoda</taxon>
        <taxon>Hexapoda</taxon>
        <taxon>Insecta</taxon>
        <taxon>Pterygota</taxon>
        <taxon>Neoptera</taxon>
        <taxon>Endopterygota</taxon>
        <taxon>Diptera</taxon>
        <taxon>Brachycera</taxon>
        <taxon>Muscomorpha</taxon>
        <taxon>Tephritoidea</taxon>
        <taxon>Tephritidae</taxon>
        <taxon>Bactrocera</taxon>
        <taxon>Bactrocera</taxon>
    </lineage>
</organism>
<feature type="domain" description="Tudor" evidence="5">
    <location>
        <begin position="427"/>
        <end position="484"/>
    </location>
</feature>
<evidence type="ECO:0000256" key="4">
    <source>
        <dbReference type="ARBA" id="ARBA00022871"/>
    </source>
</evidence>
<reference evidence="7" key="1">
    <citation type="journal article" date="2014" name="BMC Genomics">
        <title>Characterizing the developmental transcriptome of the oriental fruit fly, Bactrocera dorsalis (Diptera: Tephritidae) through comparative genomic analysis with Drosophila melanogaster utilizing modENCODE datasets.</title>
        <authorList>
            <person name="Geib S.M."/>
            <person name="Calla B."/>
            <person name="Hall B."/>
            <person name="Hou S."/>
            <person name="Manoukis N.C."/>
        </authorList>
    </citation>
    <scope>NUCLEOTIDE SEQUENCE</scope>
    <source>
        <strain evidence="7">Punador</strain>
    </source>
</reference>
<dbReference type="Pfam" id="PF12872">
    <property type="entry name" value="OST-HTH"/>
    <property type="match status" value="1"/>
</dbReference>
<dbReference type="GO" id="GO:0005737">
    <property type="term" value="C:cytoplasm"/>
    <property type="evidence" value="ECO:0007669"/>
    <property type="project" value="UniProtKB-SubCell"/>
</dbReference>
<dbReference type="InterPro" id="IPR041966">
    <property type="entry name" value="LOTUS-like"/>
</dbReference>
<sequence>FKELYFLVPAKLFVHKNRIMEIGYLQEVKAIIKSLVISCPKAITIDELNRDYRNIEGQRIPYHKLGFQTLESFLRSIPDTVNVYGSGPSASVGIVLNEKSAHIHKMVNEQKKTRNKPKSSKQKIMPVNASYFDKPHSAGQKVQISSKKISNNTLPSSNIRLSHFISRSGPRNTIIKCQALDTSKFMVKRVEQKPIQFSGQSFPDDVKEINKPLHLMPGNNLQSNKSIHKISETIPQVKHETISHSEVEQNIILGRSPLTQLKQDEYLWKIFGMCEIRDEVDVDPSRNRTVENGKQNFTTEISNNNENRDELSVRNVFKPLSLKNSLEKSHIDDIEEAVPAFAANSLVFRMDFPENTMTFGKKIPPYKISDQIIRGSIIGIFISEIHSPYKFWFHIYKKHHELDELMLQIERFYTSLEPEIFCIPSVCVSPGQVCAALYKGLWHRAEILTSVIGNKAKVFFVDYGTVSNVPVSNIKFLLTSFARLPKQAIRGSLSHICPNNYHWSPESIQYFLSLSSELMLYGQVSEINEKKRIIHMVLCDSNRNEVLQINRELVEKGFAFYDEQWLKSDKDELRTHHLREDFPTFSMLEMGEYPSLAELVDLKNKGIDYERITDHHVFHPGRLDLQENVPDEIRRLPFQLLTTNPFRQDIYLQLKHLL</sequence>